<dbReference type="AlphaFoldDB" id="A0AAE4F089"/>
<comment type="caution">
    <text evidence="2">The sequence shown here is derived from an EMBL/GenBank/DDBJ whole genome shotgun (WGS) entry which is preliminary data.</text>
</comment>
<evidence type="ECO:0000256" key="1">
    <source>
        <dbReference type="SAM" id="Phobius"/>
    </source>
</evidence>
<dbReference type="Pfam" id="PF24287">
    <property type="entry name" value="DUF7475"/>
    <property type="match status" value="1"/>
</dbReference>
<dbReference type="Proteomes" id="UP001253439">
    <property type="component" value="Unassembled WGS sequence"/>
</dbReference>
<accession>A0AAE4F089</accession>
<feature type="transmembrane region" description="Helical" evidence="1">
    <location>
        <begin position="21"/>
        <end position="42"/>
    </location>
</feature>
<name>A0AAE4F089_9EURY</name>
<protein>
    <submittedName>
        <fullName evidence="2">Uncharacterized protein</fullName>
    </submittedName>
</protein>
<keyword evidence="1" id="KW-0472">Membrane</keyword>
<dbReference type="EMBL" id="JAMQOM010000006">
    <property type="protein sequence ID" value="MDS0222659.1"/>
    <property type="molecule type" value="Genomic_DNA"/>
</dbReference>
<organism evidence="2 3">
    <name type="scientific">Haloarcula terrestris</name>
    <dbReference type="NCBI Taxonomy" id="2950533"/>
    <lineage>
        <taxon>Archaea</taxon>
        <taxon>Methanobacteriati</taxon>
        <taxon>Methanobacteriota</taxon>
        <taxon>Stenosarchaea group</taxon>
        <taxon>Halobacteria</taxon>
        <taxon>Halobacteriales</taxon>
        <taxon>Haloarculaceae</taxon>
        <taxon>Haloarcula</taxon>
    </lineage>
</organism>
<keyword evidence="1" id="KW-1133">Transmembrane helix</keyword>
<keyword evidence="1" id="KW-0812">Transmembrane</keyword>
<evidence type="ECO:0000313" key="3">
    <source>
        <dbReference type="Proteomes" id="UP001253439"/>
    </source>
</evidence>
<feature type="transmembrane region" description="Helical" evidence="1">
    <location>
        <begin position="82"/>
        <end position="101"/>
    </location>
</feature>
<reference evidence="2 3" key="1">
    <citation type="submission" date="2022-06" db="EMBL/GenBank/DDBJ databases">
        <title>Haloarcula sp. a new haloarchaeum isolate from saline soil.</title>
        <authorList>
            <person name="Strakova D."/>
            <person name="Galisteo C."/>
            <person name="Sanchez-Porro C."/>
            <person name="Ventosa A."/>
        </authorList>
    </citation>
    <scope>NUCLEOTIDE SEQUENCE [LARGE SCALE GENOMIC DNA]</scope>
    <source>
        <strain evidence="2 3">S1AR25-5A</strain>
    </source>
</reference>
<sequence length="134" mass="14283">MYENMSATDSNTGTQSLFTGLPSGVVPIVAILAALVSTYIHLSLAPMVMQFNTVQGALFILAGLGFIGGIVLYLTKYWRRELYLVAIVFALAQVAAFFVMGGRVNQMAIASKVSEVVFAAAAAYLYQTDTAVTS</sequence>
<feature type="transmembrane region" description="Helical" evidence="1">
    <location>
        <begin position="54"/>
        <end position="75"/>
    </location>
</feature>
<gene>
    <name evidence="2" type="ORF">NDI54_15035</name>
</gene>
<proteinExistence type="predicted"/>
<evidence type="ECO:0000313" key="2">
    <source>
        <dbReference type="EMBL" id="MDS0222659.1"/>
    </source>
</evidence>
<keyword evidence="3" id="KW-1185">Reference proteome</keyword>
<dbReference type="InterPro" id="IPR055898">
    <property type="entry name" value="DUF7475"/>
</dbReference>